<reference evidence="1 2" key="1">
    <citation type="submission" date="2023-07" db="EMBL/GenBank/DDBJ databases">
        <title>Genomic Encyclopedia of Type Strains, Phase IV (KMG-IV): sequencing the most valuable type-strain genomes for metagenomic binning, comparative biology and taxonomic classification.</title>
        <authorList>
            <person name="Goeker M."/>
        </authorList>
    </citation>
    <scope>NUCLEOTIDE SEQUENCE [LARGE SCALE GENOMIC DNA]</scope>
    <source>
        <strain evidence="1 2">DSM 46876</strain>
    </source>
</reference>
<proteinExistence type="predicted"/>
<organism evidence="1 2">
    <name type="scientific">Croceifilum oryzae</name>
    <dbReference type="NCBI Taxonomy" id="1553429"/>
    <lineage>
        <taxon>Bacteria</taxon>
        <taxon>Bacillati</taxon>
        <taxon>Bacillota</taxon>
        <taxon>Bacilli</taxon>
        <taxon>Bacillales</taxon>
        <taxon>Thermoactinomycetaceae</taxon>
        <taxon>Croceifilum</taxon>
    </lineage>
</organism>
<evidence type="ECO:0000313" key="1">
    <source>
        <dbReference type="EMBL" id="MDQ0417488.1"/>
    </source>
</evidence>
<sequence>MKMRKAELATTGIQSGAAVAVQVGAFVAGSTQSYIIRQPLYGGSISSF</sequence>
<dbReference type="Proteomes" id="UP001238450">
    <property type="component" value="Unassembled WGS sequence"/>
</dbReference>
<keyword evidence="2" id="KW-1185">Reference proteome</keyword>
<protein>
    <submittedName>
        <fullName evidence="1">Uncharacterized protein</fullName>
    </submittedName>
</protein>
<gene>
    <name evidence="1" type="ORF">J2Z48_001661</name>
</gene>
<accession>A0AAJ1WSL1</accession>
<dbReference type="AlphaFoldDB" id="A0AAJ1WSL1"/>
<dbReference type="RefSeq" id="WP_307252532.1">
    <property type="nucleotide sequence ID" value="NZ_JAUSUV010000006.1"/>
</dbReference>
<comment type="caution">
    <text evidence="1">The sequence shown here is derived from an EMBL/GenBank/DDBJ whole genome shotgun (WGS) entry which is preliminary data.</text>
</comment>
<evidence type="ECO:0000313" key="2">
    <source>
        <dbReference type="Proteomes" id="UP001238450"/>
    </source>
</evidence>
<dbReference type="EMBL" id="JAUSUV010000006">
    <property type="protein sequence ID" value="MDQ0417488.1"/>
    <property type="molecule type" value="Genomic_DNA"/>
</dbReference>
<name>A0AAJ1WSL1_9BACL</name>